<evidence type="ECO:0000256" key="5">
    <source>
        <dbReference type="ARBA" id="ARBA00022555"/>
    </source>
</evidence>
<keyword evidence="19" id="KW-1185">Reference proteome</keyword>
<evidence type="ECO:0000256" key="8">
    <source>
        <dbReference type="ARBA" id="ARBA00022741"/>
    </source>
</evidence>
<dbReference type="FunFam" id="3.10.310.40:FF:000002">
    <property type="entry name" value="alanine--tRNA ligase, cytoplasmic"/>
    <property type="match status" value="1"/>
</dbReference>
<keyword evidence="13 15" id="KW-0030">Aminoacyl-tRNA synthetase</keyword>
<feature type="coiled-coil region" evidence="16">
    <location>
        <begin position="841"/>
        <end position="868"/>
    </location>
</feature>
<comment type="cofactor">
    <cofactor evidence="15">
        <name>Zn(2+)</name>
        <dbReference type="ChEBI" id="CHEBI:29105"/>
    </cofactor>
    <text evidence="15">Binds 1 zinc ion per subunit.</text>
</comment>
<dbReference type="EC" id="6.1.1.7" evidence="2"/>
<dbReference type="Gene3D" id="2.40.30.130">
    <property type="match status" value="1"/>
</dbReference>
<dbReference type="InterPro" id="IPR018165">
    <property type="entry name" value="Ala-tRNA-synth_IIc_core"/>
</dbReference>
<keyword evidence="11 15" id="KW-0694">RNA-binding</keyword>
<dbReference type="Gene3D" id="3.30.980.10">
    <property type="entry name" value="Threonyl-trna Synthetase, Chain A, domain 2"/>
    <property type="match status" value="1"/>
</dbReference>
<dbReference type="InterPro" id="IPR018163">
    <property type="entry name" value="Thr/Ala-tRNA-synth_IIc_edit"/>
</dbReference>
<dbReference type="InterPro" id="IPR018164">
    <property type="entry name" value="Ala-tRNA-synth_IIc_N"/>
</dbReference>
<dbReference type="Pfam" id="PF02272">
    <property type="entry name" value="DHHA1"/>
    <property type="match status" value="1"/>
</dbReference>
<dbReference type="PANTHER" id="PTHR11777">
    <property type="entry name" value="ALANYL-TRNA SYNTHETASE"/>
    <property type="match status" value="1"/>
</dbReference>
<dbReference type="InterPro" id="IPR023033">
    <property type="entry name" value="Ala_tRNA_ligase_euk/bac"/>
</dbReference>
<proteinExistence type="inferred from homology"/>
<comment type="similarity">
    <text evidence="1">Belongs to the class-II aminoacyl-tRNA synthetase family. Alax-L subfamily.</text>
</comment>
<dbReference type="InterPro" id="IPR003156">
    <property type="entry name" value="DHHA1_dom"/>
</dbReference>
<comment type="domain">
    <text evidence="15">Consists of three domains; the N-terminal catalytic domain, the editing domain and the C-terminal C-Ala domain. The editing domain removes incorrectly charged amino acids, while the C-Ala domain, along with tRNA(Ala), serves as a bridge to cooperatively bring together the editing and aminoacylation centers thus stimulating deacylation of misacylated tRNAs.</text>
</comment>
<dbReference type="GO" id="GO:0006419">
    <property type="term" value="P:alanyl-tRNA aminoacylation"/>
    <property type="evidence" value="ECO:0007669"/>
    <property type="project" value="InterPro"/>
</dbReference>
<dbReference type="GeneID" id="136821676"/>
<dbReference type="GO" id="GO:0002161">
    <property type="term" value="F:aminoacyl-tRNA deacylase activity"/>
    <property type="evidence" value="ECO:0007669"/>
    <property type="project" value="TreeGrafter"/>
</dbReference>
<feature type="binding site" evidence="15">
    <location>
        <position position="752"/>
    </location>
    <ligand>
        <name>Zn(2+)</name>
        <dbReference type="ChEBI" id="CHEBI:29105"/>
    </ligand>
</feature>
<dbReference type="FunFam" id="3.30.980.10:FF:000004">
    <property type="entry name" value="Alanine--tRNA ligase, cytoplasmic"/>
    <property type="match status" value="1"/>
</dbReference>
<evidence type="ECO:0000256" key="3">
    <source>
        <dbReference type="ARBA" id="ARBA00017959"/>
    </source>
</evidence>
<dbReference type="InterPro" id="IPR045864">
    <property type="entry name" value="aa-tRNA-synth_II/BPL/LPL"/>
</dbReference>
<dbReference type="GO" id="GO:0000049">
    <property type="term" value="F:tRNA binding"/>
    <property type="evidence" value="ECO:0007669"/>
    <property type="project" value="UniProtKB-KW"/>
</dbReference>
<dbReference type="FunFam" id="3.30.930.10:FF:000011">
    <property type="entry name" value="Alanine--tRNA ligase, cytoplasmic"/>
    <property type="match status" value="1"/>
</dbReference>
<dbReference type="HAMAP" id="MF_00036_B">
    <property type="entry name" value="Ala_tRNA_synth_B"/>
    <property type="match status" value="1"/>
</dbReference>
<sequence length="994" mass="110339">MFTSKVSFGLKTLVNFTRNPCLKSSTRNFHCKMDPNTDSKALRQSFIDFFVKKYEHTFVPSSSTIPHDDPTLLFANAGMNQFKPLFLGTADPKSDLAKLKRAVNSQKCIRAGGKHNDLDDVGKDVYHHTFFEMLGNWSFGDFFKKEAIPWAWEYLTDVCGLDGSRMYVTYFGGTDDVPPDLESKQIWLDLGIPPERVLPFGMKDNFWEMGDTGPCGPCTEIHFDRIGGRDAAHLVNMDVPDVLEIWNLVFMEFNREHGGKLTPLPAKSVDTGMGLERIASVIQGKMSNYDTDIFMPYFDAIQKSSGIRAYTGHVGEEDTDGIDMAYRVLADHIRTLSIALADGGRPDNAGRGYVLRRILRRGIRYATEKLNCKPGFFASLVDIVCESLGEAFPNLLKDPDMIKEIINEEEVQFLKTLSRGRRLFNRAAEKATDNKMSGEVAWRLYDTYGFPIDLTCLMAEERKMTVDMTGYETAKAHAQLIAKAKGSGQEDLCTLDVHAIDELKTKGFPATVEAPKYDYEKDGNNKYVFKSIQATVAALRINKQFVDQVTTGNRCGVLLDASCFYAEQGGQMYDLGYMNVEGDESVEFAVTDVQVHGGYVLHLGNLEGNLKVGDKVVCSIDEQRRRTLMSNHTGTHVLNYALRKVLGEADQRGSLVAPDRLRFDFSCKSAMTTEQLENAENIVRGVINQKQPVYAKVSALAVAKDIQGLRAIFDEVYPDPVRVISIGNTLEELQADPQAGFNTSVEFCGGTHLRNTGDIEEFAIVSEEAISKGIRRIVAVSGHEAEKAHSKAAILDGKLNDLKESINQKRNTNTLNLKEMSTLIARLTDDISECSIPQWKKNKLREDLKKTKKELDDADRAMKAGRMQRVVEQAVEIAKANQDKAFIVEQVEDGCNSKALDAALKQVKTNSPNLAAMFFSVDQDTKKVLCLCQVPKDVVDGKGLKANEWVKEVSTVIGGKGGGKPLSAQGSGENLQEINKAISLAKEFASLKLS</sequence>
<reference evidence="18" key="1">
    <citation type="submission" date="2021-01" db="UniProtKB">
        <authorList>
            <consortium name="EnsemblMetazoa"/>
        </authorList>
    </citation>
    <scope>IDENTIFICATION</scope>
</reference>
<organism evidence="18 19">
    <name type="scientific">Clytia hemisphaerica</name>
    <dbReference type="NCBI Taxonomy" id="252671"/>
    <lineage>
        <taxon>Eukaryota</taxon>
        <taxon>Metazoa</taxon>
        <taxon>Cnidaria</taxon>
        <taxon>Hydrozoa</taxon>
        <taxon>Hydroidolina</taxon>
        <taxon>Leptothecata</taxon>
        <taxon>Obeliida</taxon>
        <taxon>Clytiidae</taxon>
        <taxon>Clytia</taxon>
    </lineage>
</organism>
<keyword evidence="16" id="KW-0175">Coiled coil</keyword>
<dbReference type="InterPro" id="IPR018162">
    <property type="entry name" value="Ala-tRNA-ligase_IIc_anticod-bd"/>
</dbReference>
<dbReference type="GO" id="GO:0008270">
    <property type="term" value="F:zinc ion binding"/>
    <property type="evidence" value="ECO:0007669"/>
    <property type="project" value="UniProtKB-UniRule"/>
</dbReference>
<dbReference type="InterPro" id="IPR050058">
    <property type="entry name" value="Ala-tRNA_ligase"/>
</dbReference>
<dbReference type="SUPFAM" id="SSF55681">
    <property type="entry name" value="Class II aaRS and biotin synthetases"/>
    <property type="match status" value="1"/>
</dbReference>
<evidence type="ECO:0000256" key="9">
    <source>
        <dbReference type="ARBA" id="ARBA00022833"/>
    </source>
</evidence>
<dbReference type="SMART" id="SM00863">
    <property type="entry name" value="tRNA_SAD"/>
    <property type="match status" value="1"/>
</dbReference>
<dbReference type="CDD" id="cd00673">
    <property type="entry name" value="AlaRS_core"/>
    <property type="match status" value="1"/>
</dbReference>
<dbReference type="GO" id="GO:0004813">
    <property type="term" value="F:alanine-tRNA ligase activity"/>
    <property type="evidence" value="ECO:0007669"/>
    <property type="project" value="UniProtKB-UniRule"/>
</dbReference>
<dbReference type="NCBIfam" id="TIGR00344">
    <property type="entry name" value="alaS"/>
    <property type="match status" value="1"/>
</dbReference>
<feature type="domain" description="Alanyl-transfer RNA synthetases family profile" evidence="17">
    <location>
        <begin position="37"/>
        <end position="791"/>
    </location>
</feature>
<evidence type="ECO:0000256" key="11">
    <source>
        <dbReference type="ARBA" id="ARBA00022884"/>
    </source>
</evidence>
<keyword evidence="10 15" id="KW-0067">ATP-binding</keyword>
<comment type="catalytic activity">
    <reaction evidence="14 15">
        <text>tRNA(Ala) + L-alanine + ATP = L-alanyl-tRNA(Ala) + AMP + diphosphate</text>
        <dbReference type="Rhea" id="RHEA:12540"/>
        <dbReference type="Rhea" id="RHEA-COMP:9657"/>
        <dbReference type="Rhea" id="RHEA-COMP:9923"/>
        <dbReference type="ChEBI" id="CHEBI:30616"/>
        <dbReference type="ChEBI" id="CHEBI:33019"/>
        <dbReference type="ChEBI" id="CHEBI:57972"/>
        <dbReference type="ChEBI" id="CHEBI:78442"/>
        <dbReference type="ChEBI" id="CHEBI:78497"/>
        <dbReference type="ChEBI" id="CHEBI:456215"/>
        <dbReference type="EC" id="6.1.1.7"/>
    </reaction>
</comment>
<evidence type="ECO:0000256" key="16">
    <source>
        <dbReference type="SAM" id="Coils"/>
    </source>
</evidence>
<evidence type="ECO:0000256" key="2">
    <source>
        <dbReference type="ARBA" id="ARBA00013168"/>
    </source>
</evidence>
<keyword evidence="6 15" id="KW-0436">Ligase</keyword>
<dbReference type="Gene3D" id="3.30.930.10">
    <property type="entry name" value="Bira Bifunctional Protein, Domain 2"/>
    <property type="match status" value="1"/>
</dbReference>
<evidence type="ECO:0000313" key="19">
    <source>
        <dbReference type="Proteomes" id="UP000594262"/>
    </source>
</evidence>
<evidence type="ECO:0000256" key="14">
    <source>
        <dbReference type="ARBA" id="ARBA00048300"/>
    </source>
</evidence>
<dbReference type="InterPro" id="IPR009000">
    <property type="entry name" value="Transl_B-barrel_sf"/>
</dbReference>
<dbReference type="InterPro" id="IPR012947">
    <property type="entry name" value="tRNA_SAD"/>
</dbReference>
<dbReference type="EnsemblMetazoa" id="CLYHEMT018901.1">
    <property type="protein sequence ID" value="CLYHEMP018901.1"/>
    <property type="gene ID" value="CLYHEMG018901"/>
</dbReference>
<dbReference type="OrthoDB" id="2423964at2759"/>
<evidence type="ECO:0000256" key="15">
    <source>
        <dbReference type="HAMAP-Rule" id="MF_03133"/>
    </source>
</evidence>
<dbReference type="AlphaFoldDB" id="A0A7M5X7B4"/>
<name>A0A7M5X7B4_9CNID</name>
<dbReference type="PRINTS" id="PR00980">
    <property type="entry name" value="TRNASYNTHALA"/>
</dbReference>
<dbReference type="GO" id="GO:0005524">
    <property type="term" value="F:ATP binding"/>
    <property type="evidence" value="ECO:0007669"/>
    <property type="project" value="UniProtKB-UniRule"/>
</dbReference>
<evidence type="ECO:0000256" key="4">
    <source>
        <dbReference type="ARBA" id="ARBA00022490"/>
    </source>
</evidence>
<evidence type="ECO:0000256" key="13">
    <source>
        <dbReference type="ARBA" id="ARBA00023146"/>
    </source>
</evidence>
<feature type="binding site" evidence="15">
    <location>
        <position position="748"/>
    </location>
    <ligand>
        <name>Zn(2+)</name>
        <dbReference type="ChEBI" id="CHEBI:29105"/>
    </ligand>
</feature>
<dbReference type="SUPFAM" id="SSF50447">
    <property type="entry name" value="Translation proteins"/>
    <property type="match status" value="1"/>
</dbReference>
<comment type="subunit">
    <text evidence="15">Monomer.</text>
</comment>
<evidence type="ECO:0000256" key="1">
    <source>
        <dbReference type="ARBA" id="ARBA00008429"/>
    </source>
</evidence>
<keyword evidence="7 15" id="KW-0479">Metal-binding</keyword>
<keyword evidence="8 15" id="KW-0547">Nucleotide-binding</keyword>
<keyword evidence="9 15" id="KW-0862">Zinc</keyword>
<dbReference type="PANTHER" id="PTHR11777:SF9">
    <property type="entry name" value="ALANINE--TRNA LIGASE, CYTOPLASMIC"/>
    <property type="match status" value="1"/>
</dbReference>
<keyword evidence="5 15" id="KW-0820">tRNA-binding</keyword>
<dbReference type="SUPFAM" id="SSF55186">
    <property type="entry name" value="ThrRS/AlaRS common domain"/>
    <property type="match status" value="1"/>
</dbReference>
<comment type="function">
    <text evidence="15">Catalyzes the attachment of alanine to tRNA(Ala) in a two-step reaction: alanine is first activated by ATP to form Ala-AMP and then transferred to the acceptor end of tRNA(Ala). Also edits incorrectly charged tRNA(Ala) via its editing domain.</text>
</comment>
<evidence type="ECO:0000256" key="6">
    <source>
        <dbReference type="ARBA" id="ARBA00022598"/>
    </source>
</evidence>
<dbReference type="Gene3D" id="3.10.310.40">
    <property type="match status" value="1"/>
</dbReference>
<dbReference type="GO" id="GO:0005739">
    <property type="term" value="C:mitochondrion"/>
    <property type="evidence" value="ECO:0007669"/>
    <property type="project" value="TreeGrafter"/>
</dbReference>
<evidence type="ECO:0000313" key="18">
    <source>
        <dbReference type="EnsemblMetazoa" id="CLYHEMP018901.1"/>
    </source>
</evidence>
<dbReference type="InterPro" id="IPR002318">
    <property type="entry name" value="Ala-tRNA-lgiase_IIc"/>
</dbReference>
<evidence type="ECO:0000256" key="12">
    <source>
        <dbReference type="ARBA" id="ARBA00022917"/>
    </source>
</evidence>
<dbReference type="Pfam" id="PF01411">
    <property type="entry name" value="tRNA-synt_2c"/>
    <property type="match status" value="1"/>
</dbReference>
<feature type="binding site" evidence="15">
    <location>
        <position position="636"/>
    </location>
    <ligand>
        <name>Zn(2+)</name>
        <dbReference type="ChEBI" id="CHEBI:29105"/>
    </ligand>
</feature>
<dbReference type="PROSITE" id="PS50860">
    <property type="entry name" value="AA_TRNA_LIGASE_II_ALA"/>
    <property type="match status" value="1"/>
</dbReference>
<dbReference type="SUPFAM" id="SSF101353">
    <property type="entry name" value="Putative anticodon-binding domain of alanyl-tRNA synthetase (AlaRS)"/>
    <property type="match status" value="1"/>
</dbReference>
<dbReference type="Pfam" id="PF07973">
    <property type="entry name" value="tRNA_SAD"/>
    <property type="match status" value="1"/>
</dbReference>
<evidence type="ECO:0000256" key="7">
    <source>
        <dbReference type="ARBA" id="ARBA00022723"/>
    </source>
</evidence>
<protein>
    <recommendedName>
        <fullName evidence="3">Alanine--tRNA ligase</fullName>
        <ecNumber evidence="2">6.1.1.7</ecNumber>
    </recommendedName>
</protein>
<keyword evidence="4" id="KW-0963">Cytoplasm</keyword>
<dbReference type="Proteomes" id="UP000594262">
    <property type="component" value="Unplaced"/>
</dbReference>
<evidence type="ECO:0000256" key="10">
    <source>
        <dbReference type="ARBA" id="ARBA00022840"/>
    </source>
</evidence>
<evidence type="ECO:0000259" key="17">
    <source>
        <dbReference type="PROSITE" id="PS50860"/>
    </source>
</evidence>
<accession>A0A7M5X7B4</accession>
<keyword evidence="12 15" id="KW-0648">Protein biosynthesis</keyword>
<dbReference type="RefSeq" id="XP_066933990.1">
    <property type="nucleotide sequence ID" value="XM_067077889.1"/>
</dbReference>
<feature type="binding site" evidence="15">
    <location>
        <position position="632"/>
    </location>
    <ligand>
        <name>Zn(2+)</name>
        <dbReference type="ChEBI" id="CHEBI:29105"/>
    </ligand>
</feature>